<keyword evidence="1" id="KW-0472">Membrane</keyword>
<reference evidence="2 3" key="1">
    <citation type="submission" date="2020-07" db="EMBL/GenBank/DDBJ databases">
        <authorList>
            <person name="Sun Q."/>
        </authorList>
    </citation>
    <scope>NUCLEOTIDE SEQUENCE [LARGE SCALE GENOMIC DNA]</scope>
    <source>
        <strain evidence="2 3">CGMCC 1.13654</strain>
    </source>
</reference>
<evidence type="ECO:0000313" key="3">
    <source>
        <dbReference type="Proteomes" id="UP000570166"/>
    </source>
</evidence>
<feature type="transmembrane region" description="Helical" evidence="1">
    <location>
        <begin position="20"/>
        <end position="39"/>
    </location>
</feature>
<dbReference type="AlphaFoldDB" id="A0A838L0W1"/>
<dbReference type="EMBL" id="JACEIB010000001">
    <property type="protein sequence ID" value="MBA2932971.1"/>
    <property type="molecule type" value="Genomic_DNA"/>
</dbReference>
<dbReference type="InterPro" id="IPR029016">
    <property type="entry name" value="GAF-like_dom_sf"/>
</dbReference>
<feature type="transmembrane region" description="Helical" evidence="1">
    <location>
        <begin position="203"/>
        <end position="224"/>
    </location>
</feature>
<keyword evidence="3" id="KW-1185">Reference proteome</keyword>
<dbReference type="RefSeq" id="WP_160365040.1">
    <property type="nucleotide sequence ID" value="NZ_JACEIB010000001.1"/>
</dbReference>
<feature type="transmembrane region" description="Helical" evidence="1">
    <location>
        <begin position="150"/>
        <end position="172"/>
    </location>
</feature>
<sequence>MKLPDHLPPLSGWSFQVYRVLWVVLLIPAIASVMLSYRAQVRYEAASRADYAAGIWLDRSTAGGAPITPISDEAHAKVRKGDVLIAVAGKPVPSNEMQWADMLAGLDGAPLDLLIRHVDGSRSAITLRRDSHLIDRVYARSGMSYSARVWLAWGTSTAANLLTLATSLLLFLRRPRDPVAALVAISGLLICVDPGTLSADPPLILFYLPQAVINIALTAAMAAFPAGNIRSRLTRMVIAAALLSGGCEMLKYWPGGAIVSVLFEVTTASTILLLGIAVILNFRALAAGLQRQQMKFALLGFIGACLFTLLGALLDDLASFYMDAPLRPWLSLSSDIFGNFAGCCFAGGLLVSLLRYRLYDADALISRSAAYAALTLMLGAAFAACEQVIEVFGERYFGDGGQATAAGLAAAAAAVLIAPAHNRVHRWTEQRFQRALAKFRRDLPETVNDMREFASLDQLLATVASQLEQGVRASRAAILLGEGDEPLRIALTRHMQTGEMETWLQGWAPSHNDNLQCEREDAMFPLRLRLHATGAATIGWVLLGPRPDGSFFGKDEREALAGVADPVARAIHIVRQRDAREIRLTGRIGVLEGEVARLVRLLKPVGAASPA</sequence>
<dbReference type="Proteomes" id="UP000570166">
    <property type="component" value="Unassembled WGS sequence"/>
</dbReference>
<accession>A0A838L0W1</accession>
<evidence type="ECO:0008006" key="4">
    <source>
        <dbReference type="Google" id="ProtNLM"/>
    </source>
</evidence>
<feature type="transmembrane region" description="Helical" evidence="1">
    <location>
        <begin position="336"/>
        <end position="356"/>
    </location>
</feature>
<feature type="transmembrane region" description="Helical" evidence="1">
    <location>
        <begin position="368"/>
        <end position="389"/>
    </location>
</feature>
<keyword evidence="1" id="KW-1133">Transmembrane helix</keyword>
<dbReference type="Gene3D" id="3.30.450.40">
    <property type="match status" value="1"/>
</dbReference>
<evidence type="ECO:0000256" key="1">
    <source>
        <dbReference type="SAM" id="Phobius"/>
    </source>
</evidence>
<name>A0A838L0W1_9SPHN</name>
<evidence type="ECO:0000313" key="2">
    <source>
        <dbReference type="EMBL" id="MBA2932971.1"/>
    </source>
</evidence>
<gene>
    <name evidence="2" type="ORF">HZF05_02565</name>
</gene>
<feature type="transmembrane region" description="Helical" evidence="1">
    <location>
        <begin position="296"/>
        <end position="314"/>
    </location>
</feature>
<protein>
    <recommendedName>
        <fullName evidence="4">PDZ domain-containing protein</fullName>
    </recommendedName>
</protein>
<organism evidence="2 3">
    <name type="scientific">Sphingomonas chungangi</name>
    <dbReference type="NCBI Taxonomy" id="2683589"/>
    <lineage>
        <taxon>Bacteria</taxon>
        <taxon>Pseudomonadati</taxon>
        <taxon>Pseudomonadota</taxon>
        <taxon>Alphaproteobacteria</taxon>
        <taxon>Sphingomonadales</taxon>
        <taxon>Sphingomonadaceae</taxon>
        <taxon>Sphingomonas</taxon>
    </lineage>
</organism>
<comment type="caution">
    <text evidence="2">The sequence shown here is derived from an EMBL/GenBank/DDBJ whole genome shotgun (WGS) entry which is preliminary data.</text>
</comment>
<feature type="transmembrane region" description="Helical" evidence="1">
    <location>
        <begin position="236"/>
        <end position="253"/>
    </location>
</feature>
<keyword evidence="1" id="KW-0812">Transmembrane</keyword>
<proteinExistence type="predicted"/>
<feature type="transmembrane region" description="Helical" evidence="1">
    <location>
        <begin position="265"/>
        <end position="284"/>
    </location>
</feature>
<feature type="transmembrane region" description="Helical" evidence="1">
    <location>
        <begin position="401"/>
        <end position="421"/>
    </location>
</feature>